<gene>
    <name evidence="6 8" type="ORF">CBG13318</name>
    <name evidence="6" type="ORF">CBG_13318</name>
</gene>
<dbReference type="GO" id="GO:0006139">
    <property type="term" value="P:nucleobase-containing compound metabolic process"/>
    <property type="evidence" value="ECO:0000318"/>
    <property type="project" value="GO_Central"/>
</dbReference>
<dbReference type="eggNOG" id="KOG2724">
    <property type="taxonomic scope" value="Eukaryota"/>
</dbReference>
<evidence type="ECO:0000259" key="5">
    <source>
        <dbReference type="PROSITE" id="PS51084"/>
    </source>
</evidence>
<reference evidence="6 7" key="1">
    <citation type="journal article" date="2003" name="PLoS Biol.">
        <title>The genome sequence of Caenorhabditis briggsae: a platform for comparative genomics.</title>
        <authorList>
            <person name="Stein L.D."/>
            <person name="Bao Z."/>
            <person name="Blasiar D."/>
            <person name="Blumenthal T."/>
            <person name="Brent M.R."/>
            <person name="Chen N."/>
            <person name="Chinwalla A."/>
            <person name="Clarke L."/>
            <person name="Clee C."/>
            <person name="Coghlan A."/>
            <person name="Coulson A."/>
            <person name="D'Eustachio P."/>
            <person name="Fitch D.H."/>
            <person name="Fulton L.A."/>
            <person name="Fulton R.E."/>
            <person name="Griffiths-Jones S."/>
            <person name="Harris T.W."/>
            <person name="Hillier L.W."/>
            <person name="Kamath R."/>
            <person name="Kuwabara P.E."/>
            <person name="Mardis E.R."/>
            <person name="Marra M.A."/>
            <person name="Miner T.L."/>
            <person name="Minx P."/>
            <person name="Mullikin J.C."/>
            <person name="Plumb R.W."/>
            <person name="Rogers J."/>
            <person name="Schein J.E."/>
            <person name="Sohrmann M."/>
            <person name="Spieth J."/>
            <person name="Stajich J.E."/>
            <person name="Wei C."/>
            <person name="Willey D."/>
            <person name="Wilson R.K."/>
            <person name="Durbin R."/>
            <person name="Waterston R.H."/>
        </authorList>
    </citation>
    <scope>NUCLEOTIDE SEQUENCE [LARGE SCALE GENOMIC DNA]</scope>
    <source>
        <strain evidence="6 7">AF16</strain>
    </source>
</reference>
<dbReference type="PROSITE" id="PS50263">
    <property type="entry name" value="CN_HYDROLASE"/>
    <property type="match status" value="1"/>
</dbReference>
<evidence type="ECO:0000313" key="8">
    <source>
        <dbReference type="WormBase" id="CBG13318"/>
    </source>
</evidence>
<dbReference type="FunFam" id="3.60.110.10:FF:000005">
    <property type="entry name" value="nitrilase homolog 1 isoform X1"/>
    <property type="match status" value="1"/>
</dbReference>
<dbReference type="PROSITE" id="PS51084">
    <property type="entry name" value="HIT_2"/>
    <property type="match status" value="1"/>
</dbReference>
<dbReference type="Gene3D" id="3.60.110.10">
    <property type="entry name" value="Carbon-nitrogen hydrolase"/>
    <property type="match status" value="1"/>
</dbReference>
<dbReference type="InterPro" id="IPR036265">
    <property type="entry name" value="HIT-like_sf"/>
</dbReference>
<protein>
    <submittedName>
        <fullName evidence="6">Protein CBG13318</fullName>
    </submittedName>
</protein>
<dbReference type="SUPFAM" id="SSF56317">
    <property type="entry name" value="Carbon-nitrogen hydrolase"/>
    <property type="match status" value="1"/>
</dbReference>
<keyword evidence="7" id="KW-1185">Reference proteome</keyword>
<dbReference type="GeneID" id="68916532"/>
<accession>A8XHK3</accession>
<dbReference type="Gene3D" id="2.30.29.30">
    <property type="entry name" value="Pleckstrin-homology domain (PH domain)/Phosphotyrosine-binding domain (PTB)"/>
    <property type="match status" value="1"/>
</dbReference>
<comment type="caution">
    <text evidence="2">Lacks conserved residue(s) required for the propagation of feature annotation.</text>
</comment>
<evidence type="ECO:0000256" key="3">
    <source>
        <dbReference type="SAM" id="MobiDB-lite"/>
    </source>
</evidence>
<name>A8XHK3_CAEBR</name>
<organism evidence="6 7">
    <name type="scientific">Caenorhabditis briggsae</name>
    <dbReference type="NCBI Taxonomy" id="6238"/>
    <lineage>
        <taxon>Eukaryota</taxon>
        <taxon>Metazoa</taxon>
        <taxon>Ecdysozoa</taxon>
        <taxon>Nematoda</taxon>
        <taxon>Chromadorea</taxon>
        <taxon>Rhabditida</taxon>
        <taxon>Rhabditina</taxon>
        <taxon>Rhabditomorpha</taxon>
        <taxon>Rhabditoidea</taxon>
        <taxon>Rhabditidae</taxon>
        <taxon>Peloderinae</taxon>
        <taxon>Caenorhabditis</taxon>
    </lineage>
</organism>
<dbReference type="PROSITE" id="PS01227">
    <property type="entry name" value="UPF0012"/>
    <property type="match status" value="1"/>
</dbReference>
<evidence type="ECO:0000259" key="4">
    <source>
        <dbReference type="PROSITE" id="PS50263"/>
    </source>
</evidence>
<dbReference type="RefSeq" id="XP_045095121.1">
    <property type="nucleotide sequence ID" value="XM_045243884.1"/>
</dbReference>
<dbReference type="STRING" id="6238.A8XHK3"/>
<keyword evidence="1" id="KW-0378">Hydrolase</keyword>
<dbReference type="InterPro" id="IPR036526">
    <property type="entry name" value="C-N_Hydrolase_sf"/>
</dbReference>
<dbReference type="CDD" id="cd07572">
    <property type="entry name" value="nit"/>
    <property type="match status" value="1"/>
</dbReference>
<dbReference type="GO" id="GO:0047710">
    <property type="term" value="F:bis(5'-adenosyl)-triphosphatase activity"/>
    <property type="evidence" value="ECO:0000318"/>
    <property type="project" value="GO_Central"/>
</dbReference>
<dbReference type="GO" id="GO:0016811">
    <property type="term" value="F:hydrolase activity, acting on carbon-nitrogen (but not peptide) bonds, in linear amides"/>
    <property type="evidence" value="ECO:0007669"/>
    <property type="project" value="InterPro"/>
</dbReference>
<dbReference type="EMBL" id="HE601226">
    <property type="protein sequence ID" value="CAP32127.2"/>
    <property type="molecule type" value="Genomic_DNA"/>
</dbReference>
<dbReference type="Proteomes" id="UP000008549">
    <property type="component" value="Unassembled WGS sequence"/>
</dbReference>
<proteinExistence type="predicted"/>
<dbReference type="eggNOG" id="KOG3379">
    <property type="taxonomic scope" value="Eukaryota"/>
</dbReference>
<dbReference type="InParanoid" id="A8XHK3"/>
<dbReference type="InterPro" id="IPR011993">
    <property type="entry name" value="PH-like_dom_sf"/>
</dbReference>
<dbReference type="FunFam" id="2.30.29.30:FF:000713">
    <property type="entry name" value="Nuclear Pore complex Protein"/>
    <property type="match status" value="1"/>
</dbReference>
<dbReference type="SUPFAM" id="SSF54197">
    <property type="entry name" value="HIT-like"/>
    <property type="match status" value="1"/>
</dbReference>
<dbReference type="HOGENOM" id="CLU_367313_0_0_1"/>
<dbReference type="KEGG" id="cbr:CBG_13318"/>
<feature type="compositionally biased region" description="Basic and acidic residues" evidence="3">
    <location>
        <begin position="470"/>
        <end position="483"/>
    </location>
</feature>
<dbReference type="InterPro" id="IPR001110">
    <property type="entry name" value="UPF0012_CS"/>
</dbReference>
<reference evidence="6 7" key="2">
    <citation type="journal article" date="2011" name="PLoS Genet.">
        <title>Caenorhabditis briggsae recombinant inbred line genotypes reveal inter-strain incompatibility and the evolution of recombination.</title>
        <authorList>
            <person name="Ross J.A."/>
            <person name="Koboldt D.C."/>
            <person name="Staisch J.E."/>
            <person name="Chamberlin H.M."/>
            <person name="Gupta B.P."/>
            <person name="Miller R.D."/>
            <person name="Baird S.E."/>
            <person name="Haag E.S."/>
        </authorList>
    </citation>
    <scope>NUCLEOTIDE SEQUENCE [LARGE SCALE GENOMIC DNA]</scope>
    <source>
        <strain evidence="6 7">AF16</strain>
    </source>
</reference>
<dbReference type="WormBase" id="CBG13318">
    <property type="protein sequence ID" value="CBP28913"/>
    <property type="gene ID" value="WBGene00034097"/>
</dbReference>
<feature type="region of interest" description="Disordered" evidence="3">
    <location>
        <begin position="456"/>
        <end position="491"/>
    </location>
</feature>
<dbReference type="CTD" id="68916532"/>
<dbReference type="PANTHER" id="PTHR23088">
    <property type="entry name" value="NITRILASE-RELATED"/>
    <property type="match status" value="1"/>
</dbReference>
<feature type="region of interest" description="Disordered" evidence="3">
    <location>
        <begin position="523"/>
        <end position="543"/>
    </location>
</feature>
<feature type="compositionally biased region" description="Polar residues" evidence="3">
    <location>
        <begin position="525"/>
        <end position="543"/>
    </location>
</feature>
<sequence length="759" mass="82034">MLTTVIRRTMATGRHFIAVCQMTSDNDLEKNFDIAKSMIERAGERKCEMVFLPECFDFIGVNKNEQVDLAMTADCVYMQRYRDLAKKHNVWLSLGGLHHKDPSDHAHPWNTHLIIDSQGATCVEYNKLHLFDLEIPGKVRLMESEFSKAGNEMVPPVETPVGCLGLSICYDVRFPELSLWNRQRGAQLLSFPSAFTLNTGLAHWETLLRARAIENQCYVVAAAQTGAHNPKRQSYGHAMVVDPWGAVVAQCSERVDMCFAEIDLSYVASLREMQPVFSHRRSDLYTLHVNERNHETDDLKFAEFPIPASHIFYSTPHSFAFVNLKPVTDGHVLISPKRVVQHLTDLTDAETADLFIVAKKVQAMLENEPPAPAAGTARKRAIRGGGPLGGSESIIFKSGNESQASTSTVTIPTTNIKFPEPSKDFWTKKDSSNTDGAALGNNDGSLFAFLGKDGDKSKEPSKFTGFSFGKKPESDTAKPDEPKTTVPLFGSTTSAETTVPLFGSTTSKNENVKTTGSLFGAISKSPETTSAGLKSSDTPATTSKPLVFGEQKDGDNAAAKPFSGLAFGASLFGSGAKQTTPSLSFGSGGTNTGSGGTTTTGSLFGGATTTGSLFGGFAGLAQKAQENQAKGEGGDDDEEYVPPKVETVEVEEPDAVISSKVAVFKFADKEYTKLGVGMLHVKDTDGKFSVLIRAATAIGTVWLNALCNKAMKATKVDDKGERIRLTCPVSASEMTTLMIRFGSADVAKKFVEKVEEVSK</sequence>
<evidence type="ECO:0000313" key="7">
    <source>
        <dbReference type="Proteomes" id="UP000008549"/>
    </source>
</evidence>
<dbReference type="SUPFAM" id="SSF50729">
    <property type="entry name" value="PH domain-like"/>
    <property type="match status" value="1"/>
</dbReference>
<dbReference type="InterPro" id="IPR045254">
    <property type="entry name" value="Nit1/2_C-N_Hydrolase"/>
</dbReference>
<dbReference type="InterPro" id="IPR011146">
    <property type="entry name" value="HIT-like"/>
</dbReference>
<evidence type="ECO:0000256" key="2">
    <source>
        <dbReference type="PROSITE-ProRule" id="PRU00464"/>
    </source>
</evidence>
<dbReference type="FunCoup" id="A8XHK3">
    <property type="interactions" value="494"/>
</dbReference>
<dbReference type="InterPro" id="IPR003010">
    <property type="entry name" value="C-N_Hydrolase"/>
</dbReference>
<dbReference type="PANTHER" id="PTHR23088:SF27">
    <property type="entry name" value="DEAMINATED GLUTATHIONE AMIDASE"/>
    <property type="match status" value="1"/>
</dbReference>
<evidence type="ECO:0000256" key="1">
    <source>
        <dbReference type="ARBA" id="ARBA00022801"/>
    </source>
</evidence>
<feature type="domain" description="CN hydrolase" evidence="4">
    <location>
        <begin position="14"/>
        <end position="264"/>
    </location>
</feature>
<feature type="domain" description="HIT" evidence="5">
    <location>
        <begin position="297"/>
        <end position="366"/>
    </location>
</feature>
<dbReference type="eggNOG" id="KOG0807">
    <property type="taxonomic scope" value="Eukaryota"/>
</dbReference>
<dbReference type="Pfam" id="PF01230">
    <property type="entry name" value="HIT"/>
    <property type="match status" value="1"/>
</dbReference>
<dbReference type="CDD" id="cd13170">
    <property type="entry name" value="RanBD_NUP50"/>
    <property type="match status" value="1"/>
</dbReference>
<evidence type="ECO:0000313" key="6">
    <source>
        <dbReference type="EMBL" id="CAP32127.2"/>
    </source>
</evidence>
<dbReference type="AlphaFoldDB" id="A8XHK3"/>
<dbReference type="Gene3D" id="3.30.428.10">
    <property type="entry name" value="HIT-like"/>
    <property type="match status" value="1"/>
</dbReference>
<dbReference type="Pfam" id="PF00795">
    <property type="entry name" value="CN_hydrolase"/>
    <property type="match status" value="1"/>
</dbReference>